<dbReference type="Proteomes" id="UP001177670">
    <property type="component" value="Unassembled WGS sequence"/>
</dbReference>
<feature type="compositionally biased region" description="Polar residues" evidence="10">
    <location>
        <begin position="86"/>
        <end position="96"/>
    </location>
</feature>
<dbReference type="PANTHER" id="PTHR45797">
    <property type="entry name" value="RAD54-LIKE"/>
    <property type="match status" value="1"/>
</dbReference>
<dbReference type="SMART" id="SM00490">
    <property type="entry name" value="HELICc"/>
    <property type="match status" value="1"/>
</dbReference>
<feature type="compositionally biased region" description="Polar residues" evidence="10">
    <location>
        <begin position="618"/>
        <end position="631"/>
    </location>
</feature>
<comment type="caution">
    <text evidence="13">The sequence shown here is derived from an EMBL/GenBank/DDBJ whole genome shotgun (WGS) entry which is preliminary data.</text>
</comment>
<dbReference type="GO" id="GO:0004386">
    <property type="term" value="F:helicase activity"/>
    <property type="evidence" value="ECO:0007669"/>
    <property type="project" value="UniProtKB-KW"/>
</dbReference>
<feature type="compositionally biased region" description="Acidic residues" evidence="10">
    <location>
        <begin position="527"/>
        <end position="536"/>
    </location>
</feature>
<feature type="compositionally biased region" description="Basic and acidic residues" evidence="10">
    <location>
        <begin position="573"/>
        <end position="585"/>
    </location>
</feature>
<comment type="similarity">
    <text evidence="2">Belongs to the SNF2/RAD54 helicase family.</text>
</comment>
<dbReference type="InterPro" id="IPR044574">
    <property type="entry name" value="ARIP4-like"/>
</dbReference>
<keyword evidence="8" id="KW-0539">Nucleus</keyword>
<proteinExistence type="inferred from homology"/>
<evidence type="ECO:0000256" key="2">
    <source>
        <dbReference type="ARBA" id="ARBA00007025"/>
    </source>
</evidence>
<dbReference type="SUPFAM" id="SSF52540">
    <property type="entry name" value="P-loop containing nucleoside triphosphate hydrolases"/>
    <property type="match status" value="2"/>
</dbReference>
<feature type="region of interest" description="Disordered" evidence="10">
    <location>
        <begin position="317"/>
        <end position="380"/>
    </location>
</feature>
<feature type="compositionally biased region" description="Basic residues" evidence="10">
    <location>
        <begin position="1"/>
        <end position="12"/>
    </location>
</feature>
<keyword evidence="4" id="KW-0378">Hydrolase</keyword>
<feature type="compositionally biased region" description="Basic and acidic residues" evidence="10">
    <location>
        <begin position="97"/>
        <end position="143"/>
    </location>
</feature>
<evidence type="ECO:0000313" key="13">
    <source>
        <dbReference type="EMBL" id="KAK1129913.1"/>
    </source>
</evidence>
<evidence type="ECO:0000256" key="10">
    <source>
        <dbReference type="SAM" id="MobiDB-lite"/>
    </source>
</evidence>
<feature type="compositionally biased region" description="Low complexity" evidence="10">
    <location>
        <begin position="51"/>
        <end position="63"/>
    </location>
</feature>
<dbReference type="Gene3D" id="3.40.50.10810">
    <property type="entry name" value="Tandem AAA-ATPase domain"/>
    <property type="match status" value="1"/>
</dbReference>
<evidence type="ECO:0000256" key="1">
    <source>
        <dbReference type="ARBA" id="ARBA00004123"/>
    </source>
</evidence>
<evidence type="ECO:0000256" key="5">
    <source>
        <dbReference type="ARBA" id="ARBA00022806"/>
    </source>
</evidence>
<feature type="coiled-coil region" evidence="9">
    <location>
        <begin position="1047"/>
        <end position="1074"/>
    </location>
</feature>
<dbReference type="PROSITE" id="PS51192">
    <property type="entry name" value="HELICASE_ATP_BIND_1"/>
    <property type="match status" value="1"/>
</dbReference>
<dbReference type="InterPro" id="IPR038718">
    <property type="entry name" value="SNF2-like_sf"/>
</dbReference>
<evidence type="ECO:0000256" key="4">
    <source>
        <dbReference type="ARBA" id="ARBA00022801"/>
    </source>
</evidence>
<evidence type="ECO:0000256" key="7">
    <source>
        <dbReference type="ARBA" id="ARBA00023125"/>
    </source>
</evidence>
<keyword evidence="5" id="KW-0347">Helicase</keyword>
<dbReference type="InterPro" id="IPR014001">
    <property type="entry name" value="Helicase_ATP-bd"/>
</dbReference>
<name>A0AA40KRC4_9HYME</name>
<keyword evidence="9" id="KW-0175">Coiled coil</keyword>
<feature type="region of interest" description="Disordered" evidence="10">
    <location>
        <begin position="1"/>
        <end position="146"/>
    </location>
</feature>
<evidence type="ECO:0008006" key="15">
    <source>
        <dbReference type="Google" id="ProtNLM"/>
    </source>
</evidence>
<keyword evidence="3" id="KW-0547">Nucleotide-binding</keyword>
<feature type="compositionally biased region" description="Acidic residues" evidence="10">
    <location>
        <begin position="788"/>
        <end position="799"/>
    </location>
</feature>
<feature type="region of interest" description="Disordered" evidence="10">
    <location>
        <begin position="785"/>
        <end position="806"/>
    </location>
</feature>
<feature type="compositionally biased region" description="Basic and acidic residues" evidence="10">
    <location>
        <begin position="317"/>
        <end position="343"/>
    </location>
</feature>
<feature type="region of interest" description="Disordered" evidence="10">
    <location>
        <begin position="410"/>
        <end position="440"/>
    </location>
</feature>
<feature type="compositionally biased region" description="Basic and acidic residues" evidence="10">
    <location>
        <begin position="632"/>
        <end position="647"/>
    </location>
</feature>
<organism evidence="13 14">
    <name type="scientific">Melipona bicolor</name>
    <dbReference type="NCBI Taxonomy" id="60889"/>
    <lineage>
        <taxon>Eukaryota</taxon>
        <taxon>Metazoa</taxon>
        <taxon>Ecdysozoa</taxon>
        <taxon>Arthropoda</taxon>
        <taxon>Hexapoda</taxon>
        <taxon>Insecta</taxon>
        <taxon>Pterygota</taxon>
        <taxon>Neoptera</taxon>
        <taxon>Endopterygota</taxon>
        <taxon>Hymenoptera</taxon>
        <taxon>Apocrita</taxon>
        <taxon>Aculeata</taxon>
        <taxon>Apoidea</taxon>
        <taxon>Anthophila</taxon>
        <taxon>Apidae</taxon>
        <taxon>Melipona</taxon>
    </lineage>
</organism>
<sequence>MLHSGRNIKKKCPYLTETSDTNHKSSPIYIKQRVAKVKKMQKTMQSLCDNDSSSTESRRSFFFKSRRDNSDDTSSDEDTINRLEQSKSSTPCTVTTKENESHLHKQEKSKGHLETDLHKNNMRNKKADCNNSRKENDDSRDSVLSHSDNITYGKLTKKKTKTRSLSKSNQKDFTDLYQEKSDSNSDKEFQKSKISYTGLNTERKARKSRTISSDSNLESTSQLTKKVTINKEQSLQFKSHVLKIFNKFKTVCSEYELQMERVKWKYFKKELVYQESAYNVIKKSKSVINNLVMELNAQEEELINFYEEWNEHKIQGMDHEESSLSENEVAKETETKEGLDKSRNNSNAESVVSECDNDEIFSDEGTSVMKTNADKNRTNNDTITEVSEKSINSENNDQAISSILVNKERNKTYMKDNSKVDENEKTSKKPQIPTNEHILNESIDDIFKENTNENIVDINDSNEVEDERKNESILKLKEVEKNNDNKDKNSLRCEKLNTELEDKNSCSENIKSESVSFKEDVKSTETKDDDVLDDIDAERQAKVALLESDSETQTNDESLAEKPTKSFDISDSFEEKDVSESEEKKCVKKGRKNKTQDILENNSPDEFDEEAYAKQVLLESNSDDSTSPCNNKKTDSKKTFNKNRETSDNSENSSSDNDIILETPTIKKNKDKEKDLIKNKNVSDSKRSAYLSKINHTGPDKKLKMFAKIIVERLPKDVLKKYENALEKSREYLENKEFRSLIDLGRLQRNRKSVIDSIQNPSLKKIRKAKVQEIEDSLLDHLKNVEDKEFEENTEEDSNTENNSSITKMQTNFQTNKELMLEADAATKKSLLCSSDSDFGKQKESASESSNSDDDENKSKLKNCSKQASQKIKKESNDEENDDNQKKNKWRQDKLLKMKLSSDSDSDVAREKWNKKQKEIENHTETPAIKNKVVKRERRKCRKIIDSDSDVQLLNSDTESSSSGNKSDSDFSVGKLKNMRKRKSRRSSDTDSSLAEKRTKRKRKRIKNMPSDSDESIDKDQITNSQGTPGKKGRKNIRKVMKDKQVTHDTKQAAKEEEERLKRISERQKLYNEMYEIRLAGEEKVDKLVLDFDPEMKEELVTVDKDLVKNLKPHQAKGIKFMWDSCFESLERIKSSTGSGCILAHCMGLGKSLQVIALVHTLLTYETGIKTVMIVCPLSTVLNWVNEFATWLKDKNDDIEIYEMTKLKKNIERRFQLETWQKSGGVFIIGYEMFRNLSSANKKMRKNMKEAVLQYLIDPGPDVIVCDEGHLLKNEDTALSKSMNRIRTLRRIVLTGTPLQNNLIEYHCMVQFVKPNLLGTKKEFLNRFANPITNGQFDDSTEYDVKLMKKRAYVLHKMLKGCVQRFDYSVLTPFLPPKQEYVIFVSLSEVQVNLYQHYLDNFARRLRNANGSLFADFQVLQRIWTHPWVLRKNAEKIEKMNEKRFTDDSEGSLNDFINDDDSDSTIDSSTSSVIEDNDDAQSVDEEPEKKEEEWWLQFVKPEYFEDMRISSKLILLFGILKECEQIGDKVLVFSQSLYSLSLIEHFLEKIDNATQNDEVSEYIDGHVGSWSLGTDYFRLDGQTSAENRNLWCKIFNEPTNTRARLFLISTRAGGLGINLTAANRVIIFDASWNPSHDVQSIFRIYRFGQRKPCYVYRFLAAGTMEEKIYNRQVTKLSLSCRVVDEQQIERHYSNHDLSELYTFERNNGEKRTLNLPKDILLAEIFLKYKNFVENHHEHDSLLENKAEEELNEEERKQAWLEYEEEKKGKPPAMPSYSANNMMAFPNMPNMMLNQYNMASMFTTGTDIKQLQELLRKDYPNTTPETQKMMTASVLTKMYNYWEQHSLYNTNRMVNQNPNVNPVQIRTQIPNLARVSYVVPNTNKNLANQSNNYRTNDIRTENIDDDVIEVTSTTVNNKNKNQEE</sequence>
<feature type="domain" description="Helicase C-terminal" evidence="12">
    <location>
        <begin position="1518"/>
        <end position="1698"/>
    </location>
</feature>
<feature type="region of interest" description="Disordered" evidence="10">
    <location>
        <begin position="835"/>
        <end position="1037"/>
    </location>
</feature>
<feature type="coiled-coil region" evidence="9">
    <location>
        <begin position="281"/>
        <end position="308"/>
    </location>
</feature>
<feature type="compositionally biased region" description="Acidic residues" evidence="10">
    <location>
        <begin position="1475"/>
        <end position="1486"/>
    </location>
</feature>
<evidence type="ECO:0000313" key="14">
    <source>
        <dbReference type="Proteomes" id="UP001177670"/>
    </source>
</evidence>
<accession>A0AA40KRC4</accession>
<feature type="region of interest" description="Disordered" evidence="10">
    <location>
        <begin position="1447"/>
        <end position="1488"/>
    </location>
</feature>
<dbReference type="InterPro" id="IPR027417">
    <property type="entry name" value="P-loop_NTPase"/>
</dbReference>
<dbReference type="PROSITE" id="PS51194">
    <property type="entry name" value="HELICASE_CTER"/>
    <property type="match status" value="1"/>
</dbReference>
<evidence type="ECO:0000256" key="3">
    <source>
        <dbReference type="ARBA" id="ARBA00022741"/>
    </source>
</evidence>
<dbReference type="SMART" id="SM00487">
    <property type="entry name" value="DEXDc"/>
    <property type="match status" value="1"/>
</dbReference>
<feature type="compositionally biased region" description="Basic and acidic residues" evidence="10">
    <location>
        <begin position="410"/>
        <end position="427"/>
    </location>
</feature>
<feature type="region of interest" description="Disordered" evidence="10">
    <location>
        <begin position="497"/>
        <end position="682"/>
    </location>
</feature>
<reference evidence="13" key="1">
    <citation type="submission" date="2021-10" db="EMBL/GenBank/DDBJ databases">
        <title>Melipona bicolor Genome sequencing and assembly.</title>
        <authorList>
            <person name="Araujo N.S."/>
            <person name="Arias M.C."/>
        </authorList>
    </citation>
    <scope>NUCLEOTIDE SEQUENCE</scope>
    <source>
        <strain evidence="13">USP_2M_L1-L4_2017</strain>
        <tissue evidence="13">Whole body</tissue>
    </source>
</reference>
<evidence type="ECO:0000259" key="11">
    <source>
        <dbReference type="PROSITE" id="PS51192"/>
    </source>
</evidence>
<evidence type="ECO:0000259" key="12">
    <source>
        <dbReference type="PROSITE" id="PS51194"/>
    </source>
</evidence>
<feature type="compositionally biased region" description="Basic and acidic residues" evidence="10">
    <location>
        <begin position="516"/>
        <end position="526"/>
    </location>
</feature>
<feature type="domain" description="Helicase ATP-binding" evidence="11">
    <location>
        <begin position="1132"/>
        <end position="1316"/>
    </location>
</feature>
<evidence type="ECO:0000256" key="8">
    <source>
        <dbReference type="ARBA" id="ARBA00023242"/>
    </source>
</evidence>
<dbReference type="InterPro" id="IPR000330">
    <property type="entry name" value="SNF2_N"/>
</dbReference>
<feature type="compositionally biased region" description="Polar residues" evidence="10">
    <location>
        <begin position="506"/>
        <end position="515"/>
    </location>
</feature>
<keyword evidence="14" id="KW-1185">Reference proteome</keyword>
<dbReference type="Pfam" id="PF00271">
    <property type="entry name" value="Helicase_C"/>
    <property type="match status" value="1"/>
</dbReference>
<feature type="compositionally biased region" description="Basic residues" evidence="10">
    <location>
        <begin position="932"/>
        <end position="942"/>
    </location>
</feature>
<dbReference type="EMBL" id="JAHYIQ010000008">
    <property type="protein sequence ID" value="KAK1129913.1"/>
    <property type="molecule type" value="Genomic_DNA"/>
</dbReference>
<feature type="compositionally biased region" description="Basic residues" evidence="10">
    <location>
        <begin position="998"/>
        <end position="1007"/>
    </location>
</feature>
<dbReference type="PANTHER" id="PTHR45797:SF3">
    <property type="entry name" value="TRANSCRIPTIONAL REGULATOR ATRX HOMOLOG"/>
    <property type="match status" value="1"/>
</dbReference>
<dbReference type="Pfam" id="PF00176">
    <property type="entry name" value="SNF2-rel_dom"/>
    <property type="match status" value="1"/>
</dbReference>
<dbReference type="Gene3D" id="3.40.50.300">
    <property type="entry name" value="P-loop containing nucleotide triphosphate hydrolases"/>
    <property type="match status" value="1"/>
</dbReference>
<keyword evidence="7" id="KW-0238">DNA-binding</keyword>
<dbReference type="CDD" id="cd18793">
    <property type="entry name" value="SF2_C_SNF"/>
    <property type="match status" value="1"/>
</dbReference>
<dbReference type="InterPro" id="IPR001650">
    <property type="entry name" value="Helicase_C-like"/>
</dbReference>
<evidence type="ECO:0000256" key="9">
    <source>
        <dbReference type="SAM" id="Coils"/>
    </source>
</evidence>
<evidence type="ECO:0000256" key="6">
    <source>
        <dbReference type="ARBA" id="ARBA00022840"/>
    </source>
</evidence>
<keyword evidence="6" id="KW-0067">ATP-binding</keyword>
<feature type="compositionally biased region" description="Basic and acidic residues" evidence="10">
    <location>
        <begin position="883"/>
        <end position="924"/>
    </location>
</feature>
<gene>
    <name evidence="13" type="ORF">K0M31_019613</name>
</gene>
<feature type="compositionally biased region" description="Low complexity" evidence="10">
    <location>
        <begin position="956"/>
        <end position="972"/>
    </location>
</feature>
<comment type="subcellular location">
    <subcellularLocation>
        <location evidence="1">Nucleus</location>
    </subcellularLocation>
</comment>
<dbReference type="GO" id="GO:0016887">
    <property type="term" value="F:ATP hydrolysis activity"/>
    <property type="evidence" value="ECO:0007669"/>
    <property type="project" value="InterPro"/>
</dbReference>
<feature type="compositionally biased region" description="Basic and acidic residues" evidence="10">
    <location>
        <begin position="986"/>
        <end position="997"/>
    </location>
</feature>
<dbReference type="GO" id="GO:0003677">
    <property type="term" value="F:DNA binding"/>
    <property type="evidence" value="ECO:0007669"/>
    <property type="project" value="UniProtKB-KW"/>
</dbReference>
<dbReference type="GO" id="GO:0005524">
    <property type="term" value="F:ATP binding"/>
    <property type="evidence" value="ECO:0007669"/>
    <property type="project" value="UniProtKB-KW"/>
</dbReference>
<dbReference type="InterPro" id="IPR049730">
    <property type="entry name" value="SNF2/RAD54-like_C"/>
</dbReference>
<feature type="compositionally biased region" description="Basic and acidic residues" evidence="10">
    <location>
        <begin position="668"/>
        <end position="682"/>
    </location>
</feature>
<feature type="compositionally biased region" description="Low complexity" evidence="10">
    <location>
        <begin position="649"/>
        <end position="658"/>
    </location>
</feature>
<protein>
    <recommendedName>
        <fullName evidence="15">Transcriptional regulator ATRX</fullName>
    </recommendedName>
</protein>
<dbReference type="GO" id="GO:0005634">
    <property type="term" value="C:nucleus"/>
    <property type="evidence" value="ECO:0007669"/>
    <property type="project" value="UniProtKB-SubCell"/>
</dbReference>